<comment type="caution">
    <text evidence="1">The sequence shown here is derived from an EMBL/GenBank/DDBJ whole genome shotgun (WGS) entry which is preliminary data.</text>
</comment>
<dbReference type="OrthoDB" id="9800519at2"/>
<accession>A0A177E9C9</accession>
<keyword evidence="2" id="KW-1185">Reference proteome</keyword>
<organism evidence="1 2">
    <name type="scientific">Thermodesulfatator autotrophicus</name>
    <dbReference type="NCBI Taxonomy" id="1795632"/>
    <lineage>
        <taxon>Bacteria</taxon>
        <taxon>Pseudomonadati</taxon>
        <taxon>Thermodesulfobacteriota</taxon>
        <taxon>Thermodesulfobacteria</taxon>
        <taxon>Thermodesulfobacteriales</taxon>
        <taxon>Thermodesulfatatoraceae</taxon>
        <taxon>Thermodesulfatator</taxon>
    </lineage>
</organism>
<reference evidence="1 2" key="1">
    <citation type="submission" date="2016-02" db="EMBL/GenBank/DDBJ databases">
        <title>Draft genome sequence of Thermodesulfatator sp. S606.</title>
        <authorList>
            <person name="Lai Q."/>
            <person name="Cao J."/>
            <person name="Dupont S."/>
            <person name="Shao Z."/>
            <person name="Jebbar M."/>
            <person name="Alain K."/>
        </authorList>
    </citation>
    <scope>NUCLEOTIDE SEQUENCE [LARGE SCALE GENOMIC DNA]</scope>
    <source>
        <strain evidence="1 2">S606</strain>
    </source>
</reference>
<dbReference type="InterPro" id="IPR036390">
    <property type="entry name" value="WH_DNA-bd_sf"/>
</dbReference>
<dbReference type="GO" id="GO:0005829">
    <property type="term" value="C:cytosol"/>
    <property type="evidence" value="ECO:0007669"/>
    <property type="project" value="TreeGrafter"/>
</dbReference>
<dbReference type="SUPFAM" id="SSF46785">
    <property type="entry name" value="Winged helix' DNA-binding domain"/>
    <property type="match status" value="1"/>
</dbReference>
<protein>
    <submittedName>
        <fullName evidence="1">Rrf2 family transcriptional regulator</fullName>
    </submittedName>
</protein>
<dbReference type="PANTHER" id="PTHR33221">
    <property type="entry name" value="WINGED HELIX-TURN-HELIX TRANSCRIPTIONAL REGULATOR, RRF2 FAMILY"/>
    <property type="match status" value="1"/>
</dbReference>
<dbReference type="PANTHER" id="PTHR33221:SF2">
    <property type="entry name" value="TRANSCRIPTIONAL REGULATOR"/>
    <property type="match status" value="1"/>
</dbReference>
<dbReference type="EMBL" id="LSFI01000012">
    <property type="protein sequence ID" value="OAG28101.1"/>
    <property type="molecule type" value="Genomic_DNA"/>
</dbReference>
<dbReference type="Gene3D" id="1.10.10.10">
    <property type="entry name" value="Winged helix-like DNA-binding domain superfamily/Winged helix DNA-binding domain"/>
    <property type="match status" value="1"/>
</dbReference>
<name>A0A177E9C9_9BACT</name>
<dbReference type="Pfam" id="PF02082">
    <property type="entry name" value="Rrf2"/>
    <property type="match status" value="1"/>
</dbReference>
<evidence type="ECO:0000313" key="2">
    <source>
        <dbReference type="Proteomes" id="UP000076964"/>
    </source>
</evidence>
<dbReference type="PROSITE" id="PS51197">
    <property type="entry name" value="HTH_RRF2_2"/>
    <property type="match status" value="1"/>
</dbReference>
<dbReference type="Proteomes" id="UP000076964">
    <property type="component" value="Unassembled WGS sequence"/>
</dbReference>
<dbReference type="GO" id="GO:0003700">
    <property type="term" value="F:DNA-binding transcription factor activity"/>
    <property type="evidence" value="ECO:0007669"/>
    <property type="project" value="TreeGrafter"/>
</dbReference>
<dbReference type="InterPro" id="IPR000944">
    <property type="entry name" value="Tscrpt_reg_Rrf2"/>
</dbReference>
<dbReference type="RefSeq" id="WP_068541303.1">
    <property type="nucleotide sequence ID" value="NZ_LSFI01000012.1"/>
</dbReference>
<proteinExistence type="predicted"/>
<sequence>MRISRATDYGVRLVVYLAEKPEQIVPRSEVAREMEIPSEFLAKIAQNLAKAGIIEIKQGRSGGYLLRRDPSELTLLEVVEALEGEICLNVCVGRPEACCLSNRCKVHLVWEAARDGLRKLLQGIPVAKLKFNFKQK</sequence>
<dbReference type="STRING" id="1795632.TH606_03450"/>
<gene>
    <name evidence="1" type="ORF">TH606_03450</name>
</gene>
<dbReference type="NCBIfam" id="TIGR00738">
    <property type="entry name" value="rrf2_super"/>
    <property type="match status" value="1"/>
</dbReference>
<evidence type="ECO:0000313" key="1">
    <source>
        <dbReference type="EMBL" id="OAG28101.1"/>
    </source>
</evidence>
<dbReference type="AlphaFoldDB" id="A0A177E9C9"/>
<dbReference type="InterPro" id="IPR036388">
    <property type="entry name" value="WH-like_DNA-bd_sf"/>
</dbReference>